<reference evidence="2 3" key="1">
    <citation type="journal article" date="2018" name="PLoS Genet.">
        <title>Population sequencing reveals clonal diversity and ancestral inbreeding in the grapevine cultivar Chardonnay.</title>
        <authorList>
            <person name="Roach M.J."/>
            <person name="Johnson D.L."/>
            <person name="Bohlmann J."/>
            <person name="van Vuuren H.J."/>
            <person name="Jones S.J."/>
            <person name="Pretorius I.S."/>
            <person name="Schmidt S.A."/>
            <person name="Borneman A.R."/>
        </authorList>
    </citation>
    <scope>NUCLEOTIDE SEQUENCE [LARGE SCALE GENOMIC DNA]</scope>
    <source>
        <strain evidence="3">cv. Chardonnay</strain>
        <tissue evidence="2">Leaf</tissue>
    </source>
</reference>
<dbReference type="InterPro" id="IPR036875">
    <property type="entry name" value="Znf_CCHC_sf"/>
</dbReference>
<dbReference type="SUPFAM" id="SSF57756">
    <property type="entry name" value="Retrovirus zinc finger-like domains"/>
    <property type="match status" value="1"/>
</dbReference>
<comment type="caution">
    <text evidence="2">The sequence shown here is derived from an EMBL/GenBank/DDBJ whole genome shotgun (WGS) entry which is preliminary data.</text>
</comment>
<gene>
    <name evidence="2" type="ORF">CK203_022322</name>
</gene>
<evidence type="ECO:0000256" key="1">
    <source>
        <dbReference type="SAM" id="MobiDB-lite"/>
    </source>
</evidence>
<dbReference type="EMBL" id="QGNW01000130">
    <property type="protein sequence ID" value="RVW93305.1"/>
    <property type="molecule type" value="Genomic_DNA"/>
</dbReference>
<dbReference type="Pfam" id="PF14223">
    <property type="entry name" value="Retrotran_gag_2"/>
    <property type="match status" value="1"/>
</dbReference>
<dbReference type="AlphaFoldDB" id="A0A438I9A2"/>
<dbReference type="PANTHER" id="PTHR35317:SF27">
    <property type="entry name" value="RETROVIRUS-RELATED POL POLYPROTEIN FROM TRANSPOSON TNT 1-94"/>
    <property type="match status" value="1"/>
</dbReference>
<feature type="region of interest" description="Disordered" evidence="1">
    <location>
        <begin position="36"/>
        <end position="103"/>
    </location>
</feature>
<accession>A0A438I9A2</accession>
<evidence type="ECO:0000313" key="2">
    <source>
        <dbReference type="EMBL" id="RVW93305.1"/>
    </source>
</evidence>
<name>A0A438I9A2_VITVI</name>
<sequence length="408" mass="45233">MLSAPLLQLSLSVTASHFSVSPLCFFFSKISPGLQPQKPSSNGKASPSLKKSPTAAPDPPPAAGLPPKYLLTNSEKHHLPETPLSQQRTSSAYPPPDGDTCQASAARMTPKMGVYTSSAVFSSNAIDIILSQFLGHSIAKEPPTAPINHDSSSSKWMVGSVNDILAEATVPLGPSRWVNVTRSLACDSSRTFSKVKFETTAHASKQFVIGCSGVAERATGTTLNDKQKSEIEGQKLKDLKVKNYFFQAIDRPILETILSKETSKDIWDSMKKKYQGSARVKCAQLQALKRDFETLQMKDGESVTSYCARTMDISNKIGRGRGDRGNRDGIRHFKANDDQFQGKVRGQDQHFDKSKVECFRCHKFGHYRFEYYTKLPNDKEKVEKLNFAVEKNESETLLMAYHVNEELQ</sequence>
<dbReference type="Proteomes" id="UP000288805">
    <property type="component" value="Unassembled WGS sequence"/>
</dbReference>
<proteinExistence type="predicted"/>
<feature type="compositionally biased region" description="Polar residues" evidence="1">
    <location>
        <begin position="37"/>
        <end position="51"/>
    </location>
</feature>
<dbReference type="PANTHER" id="PTHR35317">
    <property type="entry name" value="OS04G0629600 PROTEIN"/>
    <property type="match status" value="1"/>
</dbReference>
<dbReference type="GO" id="GO:0008270">
    <property type="term" value="F:zinc ion binding"/>
    <property type="evidence" value="ECO:0007669"/>
    <property type="project" value="InterPro"/>
</dbReference>
<feature type="compositionally biased region" description="Polar residues" evidence="1">
    <location>
        <begin position="83"/>
        <end position="92"/>
    </location>
</feature>
<dbReference type="GO" id="GO:0003676">
    <property type="term" value="F:nucleic acid binding"/>
    <property type="evidence" value="ECO:0007669"/>
    <property type="project" value="InterPro"/>
</dbReference>
<evidence type="ECO:0000313" key="3">
    <source>
        <dbReference type="Proteomes" id="UP000288805"/>
    </source>
</evidence>
<organism evidence="2 3">
    <name type="scientific">Vitis vinifera</name>
    <name type="common">Grape</name>
    <dbReference type="NCBI Taxonomy" id="29760"/>
    <lineage>
        <taxon>Eukaryota</taxon>
        <taxon>Viridiplantae</taxon>
        <taxon>Streptophyta</taxon>
        <taxon>Embryophyta</taxon>
        <taxon>Tracheophyta</taxon>
        <taxon>Spermatophyta</taxon>
        <taxon>Magnoliopsida</taxon>
        <taxon>eudicotyledons</taxon>
        <taxon>Gunneridae</taxon>
        <taxon>Pentapetalae</taxon>
        <taxon>rosids</taxon>
        <taxon>Vitales</taxon>
        <taxon>Vitaceae</taxon>
        <taxon>Viteae</taxon>
        <taxon>Vitis</taxon>
    </lineage>
</organism>
<evidence type="ECO:0008006" key="4">
    <source>
        <dbReference type="Google" id="ProtNLM"/>
    </source>
</evidence>
<protein>
    <recommendedName>
        <fullName evidence="4">Retrovirus-related Pol polyprotein from transposon TNT 1-94</fullName>
    </recommendedName>
</protein>